<feature type="domain" description="NADP-dependent oxidoreductase" evidence="2">
    <location>
        <begin position="17"/>
        <end position="339"/>
    </location>
</feature>
<name>A0A1I6LG55_9RHOB</name>
<dbReference type="InterPro" id="IPR023210">
    <property type="entry name" value="NADP_OxRdtase_dom"/>
</dbReference>
<sequence length="347" mass="38406">MQKLPLGRSDIMVSEWCLGTMTFGNQTPEDDAHRQIDMALDAGINFLDSAEMYPVNPVRTETVGGSEEIIGNWIAKSGRRDEIVVATKVSGDNPGWVRDGRGYDGDVIREAVDGSLKRLQTDVIDLYQMHWPMRGSYMFRQNWTYDPSGQNRAETMDHMMDVLEALGEAVKAGKIRAIGMSNESAWGMTKWIDQAEKAGLPRMASVQNEYSLLCRLYDTDMAEMAVNEDVTLLSFSPLACGVLTGKYQNGQVPDGSRMAINGNLGGRVTDRLWPAAQAYLDLAKKRGIDPVAMAMAWQRTRPFPVSAIFGATTAAQLEHILAGKDVVLNDEVISEIDEVHKAHPMPY</sequence>
<dbReference type="InterPro" id="IPR036812">
    <property type="entry name" value="NAD(P)_OxRdtase_dom_sf"/>
</dbReference>
<dbReference type="SUPFAM" id="SSF51430">
    <property type="entry name" value="NAD(P)-linked oxidoreductase"/>
    <property type="match status" value="1"/>
</dbReference>
<gene>
    <name evidence="3" type="ORF">SAMN05444714_0501</name>
</gene>
<dbReference type="GO" id="GO:0016491">
    <property type="term" value="F:oxidoreductase activity"/>
    <property type="evidence" value="ECO:0007669"/>
    <property type="project" value="UniProtKB-KW"/>
</dbReference>
<proteinExistence type="predicted"/>
<dbReference type="Gene3D" id="3.20.20.100">
    <property type="entry name" value="NADP-dependent oxidoreductase domain"/>
    <property type="match status" value="1"/>
</dbReference>
<dbReference type="PANTHER" id="PTHR43364">
    <property type="entry name" value="NADH-SPECIFIC METHYLGLYOXAL REDUCTASE-RELATED"/>
    <property type="match status" value="1"/>
</dbReference>
<keyword evidence="1" id="KW-0560">Oxidoreductase</keyword>
<dbReference type="STRING" id="1123755.SAMN05444714_0501"/>
<evidence type="ECO:0000256" key="1">
    <source>
        <dbReference type="ARBA" id="ARBA00023002"/>
    </source>
</evidence>
<evidence type="ECO:0000313" key="4">
    <source>
        <dbReference type="Proteomes" id="UP000198926"/>
    </source>
</evidence>
<dbReference type="OrthoDB" id="9803483at2"/>
<dbReference type="CDD" id="cd19094">
    <property type="entry name" value="AKR_Tas-like"/>
    <property type="match status" value="1"/>
</dbReference>
<dbReference type="InterPro" id="IPR050523">
    <property type="entry name" value="AKR_Detox_Biosynth"/>
</dbReference>
<evidence type="ECO:0000259" key="2">
    <source>
        <dbReference type="Pfam" id="PF00248"/>
    </source>
</evidence>
<dbReference type="PANTHER" id="PTHR43364:SF4">
    <property type="entry name" value="NAD(P)-LINKED OXIDOREDUCTASE SUPERFAMILY PROTEIN"/>
    <property type="match status" value="1"/>
</dbReference>
<organism evidence="3 4">
    <name type="scientific">Yoonia litorea</name>
    <dbReference type="NCBI Taxonomy" id="1123755"/>
    <lineage>
        <taxon>Bacteria</taxon>
        <taxon>Pseudomonadati</taxon>
        <taxon>Pseudomonadota</taxon>
        <taxon>Alphaproteobacteria</taxon>
        <taxon>Rhodobacterales</taxon>
        <taxon>Paracoccaceae</taxon>
        <taxon>Yoonia</taxon>
    </lineage>
</organism>
<dbReference type="Pfam" id="PF00248">
    <property type="entry name" value="Aldo_ket_red"/>
    <property type="match status" value="1"/>
</dbReference>
<dbReference type="AlphaFoldDB" id="A0A1I6LG55"/>
<reference evidence="3 4" key="1">
    <citation type="submission" date="2016-10" db="EMBL/GenBank/DDBJ databases">
        <authorList>
            <person name="de Groot N.N."/>
        </authorList>
    </citation>
    <scope>NUCLEOTIDE SEQUENCE [LARGE SCALE GENOMIC DNA]</scope>
    <source>
        <strain evidence="3 4">DSM 29433</strain>
    </source>
</reference>
<protein>
    <submittedName>
        <fullName evidence="3">Predicted oxidoreductase</fullName>
    </submittedName>
</protein>
<dbReference type="Proteomes" id="UP000198926">
    <property type="component" value="Unassembled WGS sequence"/>
</dbReference>
<keyword evidence="4" id="KW-1185">Reference proteome</keyword>
<evidence type="ECO:0000313" key="3">
    <source>
        <dbReference type="EMBL" id="SFS02290.1"/>
    </source>
</evidence>
<dbReference type="EMBL" id="FOZM01000001">
    <property type="protein sequence ID" value="SFS02290.1"/>
    <property type="molecule type" value="Genomic_DNA"/>
</dbReference>
<dbReference type="RefSeq" id="WP_090203557.1">
    <property type="nucleotide sequence ID" value="NZ_FOZM01000001.1"/>
</dbReference>
<accession>A0A1I6LG55</accession>